<evidence type="ECO:0000313" key="2">
    <source>
        <dbReference type="EMBL" id="KAK3725591.1"/>
    </source>
</evidence>
<sequence length="457" mass="50924">MSRSNSPSMSSSWSTNIKSQGLNIERKVRLEEIDTAQQSENEIDTAVEELTCRNPAVKSCVPMPSPKEDAEIQLEEMDTAQQTEGDGAVEELSCSRNEDVESCVPTPSSMEDADWHPPSASVPESQSDSRPRPFQDCGIPDNDIDRAACSTIDVTQEFERVRDKLKRVSLPSSYKVMTPLPLLSKIVSLLSRNLYRLLASRSSWQDVLDLDVCTVKDLEWWFYAVSAWNGKSFHVKPKDHIQLVTDASGEGWGGIIVDSHQEAQGAWDRSTSSRSSNFREISAVLMTLTSFLPLLKGKSRTSDWQCLTDTISDAGLEGLGFTSRSFRPSAATAAVASGLDPNITQQIGRWKTKEAKNRARAEKEEDKKLALSLQDGCMSVWTFDTQSVILCPQTKASALCFRTKLQAHNFTLFNNGTRDGFCYYWEETEGELKAENFVSIQYNHFKSVLASNPNIKS</sequence>
<evidence type="ECO:0000313" key="3">
    <source>
        <dbReference type="Proteomes" id="UP001283361"/>
    </source>
</evidence>
<dbReference type="PANTHER" id="PTHR33050:SF7">
    <property type="entry name" value="RIBONUCLEASE H"/>
    <property type="match status" value="1"/>
</dbReference>
<evidence type="ECO:0000256" key="1">
    <source>
        <dbReference type="SAM" id="MobiDB-lite"/>
    </source>
</evidence>
<gene>
    <name evidence="2" type="ORF">RRG08_043009</name>
</gene>
<accession>A0AAE0XYG9</accession>
<feature type="compositionally biased region" description="Low complexity" evidence="1">
    <location>
        <begin position="1"/>
        <end position="14"/>
    </location>
</feature>
<feature type="region of interest" description="Disordered" evidence="1">
    <location>
        <begin position="1"/>
        <end position="20"/>
    </location>
</feature>
<reference evidence="2" key="1">
    <citation type="journal article" date="2023" name="G3 (Bethesda)">
        <title>A reference genome for the long-term kleptoplast-retaining sea slug Elysia crispata morphotype clarki.</title>
        <authorList>
            <person name="Eastman K.E."/>
            <person name="Pendleton A.L."/>
            <person name="Shaikh M.A."/>
            <person name="Suttiyut T."/>
            <person name="Ogas R."/>
            <person name="Tomko P."/>
            <person name="Gavelis G."/>
            <person name="Widhalm J.R."/>
            <person name="Wisecaver J.H."/>
        </authorList>
    </citation>
    <scope>NUCLEOTIDE SEQUENCE</scope>
    <source>
        <strain evidence="2">ECLA1</strain>
    </source>
</reference>
<dbReference type="InterPro" id="IPR052055">
    <property type="entry name" value="Hepadnavirus_pol/RT"/>
</dbReference>
<dbReference type="EMBL" id="JAWDGP010007329">
    <property type="protein sequence ID" value="KAK3725591.1"/>
    <property type="molecule type" value="Genomic_DNA"/>
</dbReference>
<comment type="caution">
    <text evidence="2">The sequence shown here is derived from an EMBL/GenBank/DDBJ whole genome shotgun (WGS) entry which is preliminary data.</text>
</comment>
<dbReference type="AlphaFoldDB" id="A0AAE0XYG9"/>
<name>A0AAE0XYG9_9GAST</name>
<keyword evidence="3" id="KW-1185">Reference proteome</keyword>
<organism evidence="2 3">
    <name type="scientific">Elysia crispata</name>
    <name type="common">lettuce slug</name>
    <dbReference type="NCBI Taxonomy" id="231223"/>
    <lineage>
        <taxon>Eukaryota</taxon>
        <taxon>Metazoa</taxon>
        <taxon>Spiralia</taxon>
        <taxon>Lophotrochozoa</taxon>
        <taxon>Mollusca</taxon>
        <taxon>Gastropoda</taxon>
        <taxon>Heterobranchia</taxon>
        <taxon>Euthyneura</taxon>
        <taxon>Panpulmonata</taxon>
        <taxon>Sacoglossa</taxon>
        <taxon>Placobranchoidea</taxon>
        <taxon>Plakobranchidae</taxon>
        <taxon>Elysia</taxon>
    </lineage>
</organism>
<dbReference type="PANTHER" id="PTHR33050">
    <property type="entry name" value="REVERSE TRANSCRIPTASE DOMAIN-CONTAINING PROTEIN"/>
    <property type="match status" value="1"/>
</dbReference>
<dbReference type="Proteomes" id="UP001283361">
    <property type="component" value="Unassembled WGS sequence"/>
</dbReference>
<proteinExistence type="predicted"/>
<feature type="region of interest" description="Disordered" evidence="1">
    <location>
        <begin position="78"/>
        <end position="135"/>
    </location>
</feature>
<protein>
    <submittedName>
        <fullName evidence="2">Uncharacterized protein</fullName>
    </submittedName>
</protein>